<accession>A0A844FPV6</accession>
<dbReference type="NCBIfam" id="NF033678">
    <property type="entry name" value="C69_fam_dipept"/>
    <property type="match status" value="1"/>
</dbReference>
<reference evidence="7 8" key="1">
    <citation type="submission" date="2019-08" db="EMBL/GenBank/DDBJ databases">
        <title>In-depth cultivation of the pig gut microbiome towards novel bacterial diversity and tailored functional studies.</title>
        <authorList>
            <person name="Wylensek D."/>
            <person name="Hitch T.C.A."/>
            <person name="Clavel T."/>
        </authorList>
    </citation>
    <scope>NUCLEOTIDE SEQUENCE [LARGE SCALE GENOMIC DNA]</scope>
    <source>
        <strain evidence="7 8">WCA-470BD-2E</strain>
    </source>
</reference>
<dbReference type="PANTHER" id="PTHR12994">
    <property type="entry name" value="SECERNIN"/>
    <property type="match status" value="1"/>
</dbReference>
<evidence type="ECO:0000256" key="5">
    <source>
        <dbReference type="ARBA" id="ARBA00022997"/>
    </source>
</evidence>
<keyword evidence="3 6" id="KW-0645">Protease</keyword>
<evidence type="ECO:0000256" key="2">
    <source>
        <dbReference type="ARBA" id="ARBA00007225"/>
    </source>
</evidence>
<sequence length="468" mass="53257">MRDNCTTMLVGKGASLDGSTIIARDEDYDQAYNEKRFVYYPAKKYDELFVSKGTGVEIPLKGEGAGFTAVRDAVEDYGRFDEQGINSYNVAMSATESEASNQRVLGHDPFVLNGIGEDAMLYLVLPFVKSAKEGVLRLGQLVEKYGSSESNGIAFADEDEIWYMETSAGHQWVARRVPDDCYVVAPNMMIIEEIDFADPDNYLFASGIRDFVEKYHLNPNPNGIFNFRDIFAPKDEADQRYNTPRMWYGQKLFNPEIEQEITSFDMPFCRVPVKKIAIEDVQFYLSSHYNGTEYDYLSWKETSEAKKTAYRPIAVTTAQECSILQLRPGKNGYQAIQWLNFGLYSAAPWVPFYTNIVDTPEGYQIKTGQVDPTNSAYWLYKTIQALLEGKQKDWQPKLRKFQYECQSMAVHHVDVTDDQAQEVASSDLPEFLTAANSEIAEAITKKGKELFDQLVKETLNTSMYSYRP</sequence>
<organism evidence="7 8">
    <name type="scientific">Lactobacillus equicursoris</name>
    <dbReference type="NCBI Taxonomy" id="420645"/>
    <lineage>
        <taxon>Bacteria</taxon>
        <taxon>Bacillati</taxon>
        <taxon>Bacillota</taxon>
        <taxon>Bacilli</taxon>
        <taxon>Lactobacillales</taxon>
        <taxon>Lactobacillaceae</taxon>
        <taxon>Lactobacillus</taxon>
    </lineage>
</organism>
<evidence type="ECO:0000256" key="4">
    <source>
        <dbReference type="ARBA" id="ARBA00022801"/>
    </source>
</evidence>
<evidence type="ECO:0000256" key="6">
    <source>
        <dbReference type="RuleBase" id="RU364089"/>
    </source>
</evidence>
<evidence type="ECO:0000313" key="8">
    <source>
        <dbReference type="Proteomes" id="UP000452141"/>
    </source>
</evidence>
<dbReference type="RefSeq" id="WP_154487188.1">
    <property type="nucleotide sequence ID" value="NZ_VUMW01000025.1"/>
</dbReference>
<name>A0A844FPV6_9LACO</name>
<evidence type="ECO:0000313" key="7">
    <source>
        <dbReference type="EMBL" id="MST80349.1"/>
    </source>
</evidence>
<comment type="similarity">
    <text evidence="2 6">Belongs to the peptidase C69 family.</text>
</comment>
<dbReference type="PANTHER" id="PTHR12994:SF17">
    <property type="entry name" value="LD30995P"/>
    <property type="match status" value="1"/>
</dbReference>
<dbReference type="Pfam" id="PF03577">
    <property type="entry name" value="Peptidase_C69"/>
    <property type="match status" value="1"/>
</dbReference>
<dbReference type="GO" id="GO:0070004">
    <property type="term" value="F:cysteine-type exopeptidase activity"/>
    <property type="evidence" value="ECO:0007669"/>
    <property type="project" value="InterPro"/>
</dbReference>
<evidence type="ECO:0000256" key="3">
    <source>
        <dbReference type="ARBA" id="ARBA00022670"/>
    </source>
</evidence>
<keyword evidence="4 6" id="KW-0378">Hydrolase</keyword>
<dbReference type="GO" id="GO:0016805">
    <property type="term" value="F:dipeptidase activity"/>
    <property type="evidence" value="ECO:0007669"/>
    <property type="project" value="UniProtKB-KW"/>
</dbReference>
<evidence type="ECO:0000256" key="1">
    <source>
        <dbReference type="ARBA" id="ARBA00001670"/>
    </source>
</evidence>
<keyword evidence="5 6" id="KW-0224">Dipeptidase</keyword>
<dbReference type="InterPro" id="IPR047804">
    <property type="entry name" value="C69_dipept_A-like"/>
</dbReference>
<dbReference type="EC" id="3.4.-.-" evidence="6"/>
<dbReference type="AlphaFoldDB" id="A0A844FPV6"/>
<dbReference type="EMBL" id="VUMW01000025">
    <property type="protein sequence ID" value="MST80349.1"/>
    <property type="molecule type" value="Genomic_DNA"/>
</dbReference>
<comment type="caution">
    <text evidence="7">The sequence shown here is derived from an EMBL/GenBank/DDBJ whole genome shotgun (WGS) entry which is preliminary data.</text>
</comment>
<dbReference type="InterPro" id="IPR005322">
    <property type="entry name" value="Peptidase_C69"/>
</dbReference>
<dbReference type="GO" id="GO:0006508">
    <property type="term" value="P:proteolysis"/>
    <property type="evidence" value="ECO:0007669"/>
    <property type="project" value="UniProtKB-KW"/>
</dbReference>
<proteinExistence type="inferred from homology"/>
<gene>
    <name evidence="7" type="ORF">FYJ61_07790</name>
</gene>
<comment type="catalytic activity">
    <reaction evidence="1">
        <text>an L-aminoacyl-L-amino acid + H2O = 2 an L-alpha-amino acid</text>
        <dbReference type="Rhea" id="RHEA:48940"/>
        <dbReference type="ChEBI" id="CHEBI:15377"/>
        <dbReference type="ChEBI" id="CHEBI:59869"/>
        <dbReference type="ChEBI" id="CHEBI:77460"/>
        <dbReference type="EC" id="3.4.13.19"/>
    </reaction>
</comment>
<dbReference type="Proteomes" id="UP000452141">
    <property type="component" value="Unassembled WGS sequence"/>
</dbReference>
<protein>
    <recommendedName>
        <fullName evidence="6">Dipeptidase</fullName>
        <ecNumber evidence="6">3.4.-.-</ecNumber>
    </recommendedName>
</protein>
<dbReference type="Gene3D" id="3.60.60.10">
    <property type="entry name" value="Penicillin V Acylase, Chain A"/>
    <property type="match status" value="1"/>
</dbReference>